<organism evidence="4 5">
    <name type="scientific">Paenibacillus thiaminolyticus</name>
    <name type="common">Bacillus thiaminolyticus</name>
    <dbReference type="NCBI Taxonomy" id="49283"/>
    <lineage>
        <taxon>Bacteria</taxon>
        <taxon>Bacillati</taxon>
        <taxon>Bacillota</taxon>
        <taxon>Bacilli</taxon>
        <taxon>Bacillales</taxon>
        <taxon>Paenibacillaceae</taxon>
        <taxon>Paenibacillus</taxon>
    </lineage>
</organism>
<feature type="domain" description="Inosine/uridine-preferring nucleoside hydrolase" evidence="3">
    <location>
        <begin position="9"/>
        <end position="303"/>
    </location>
</feature>
<dbReference type="EMBL" id="QYZD01000014">
    <property type="protein sequence ID" value="RJG22757.1"/>
    <property type="molecule type" value="Genomic_DNA"/>
</dbReference>
<evidence type="ECO:0000256" key="2">
    <source>
        <dbReference type="ARBA" id="ARBA00023295"/>
    </source>
</evidence>
<dbReference type="InterPro" id="IPR015910">
    <property type="entry name" value="I/U_nuclsd_hydro_CS"/>
</dbReference>
<dbReference type="CDD" id="cd02651">
    <property type="entry name" value="nuc_hydro_IU_UC_XIUA"/>
    <property type="match status" value="1"/>
</dbReference>
<dbReference type="GO" id="GO:0006152">
    <property type="term" value="P:purine nucleoside catabolic process"/>
    <property type="evidence" value="ECO:0007669"/>
    <property type="project" value="TreeGrafter"/>
</dbReference>
<proteinExistence type="predicted"/>
<dbReference type="PANTHER" id="PTHR12304:SF4">
    <property type="entry name" value="URIDINE NUCLEOSIDASE"/>
    <property type="match status" value="1"/>
</dbReference>
<gene>
    <name evidence="4" type="ORF">DQX05_16065</name>
</gene>
<evidence type="ECO:0000256" key="1">
    <source>
        <dbReference type="ARBA" id="ARBA00022801"/>
    </source>
</evidence>
<evidence type="ECO:0000313" key="5">
    <source>
        <dbReference type="Proteomes" id="UP000266177"/>
    </source>
</evidence>
<dbReference type="OrthoDB" id="9797882at2"/>
<dbReference type="PANTHER" id="PTHR12304">
    <property type="entry name" value="INOSINE-URIDINE PREFERRING NUCLEOSIDE HYDROLASE"/>
    <property type="match status" value="1"/>
</dbReference>
<dbReference type="InterPro" id="IPR023186">
    <property type="entry name" value="IUNH"/>
</dbReference>
<keyword evidence="1 4" id="KW-0378">Hydrolase</keyword>
<dbReference type="AlphaFoldDB" id="A0A3A3GXE7"/>
<evidence type="ECO:0000259" key="3">
    <source>
        <dbReference type="Pfam" id="PF01156"/>
    </source>
</evidence>
<dbReference type="RefSeq" id="WP_119794567.1">
    <property type="nucleotide sequence ID" value="NZ_QYZD01000014.1"/>
</dbReference>
<reference evidence="4 5" key="1">
    <citation type="submission" date="2018-09" db="EMBL/GenBank/DDBJ databases">
        <title>Paenibacillus SK2017-BO5.</title>
        <authorList>
            <person name="Piskunova J.V."/>
            <person name="Dubiley S.A."/>
            <person name="Severinov K.V."/>
        </authorList>
    </citation>
    <scope>NUCLEOTIDE SEQUENCE [LARGE SCALE GENOMIC DNA]</scope>
    <source>
        <strain evidence="4 5">BO5</strain>
    </source>
</reference>
<protein>
    <submittedName>
        <fullName evidence="4">Nucleoside hydrolase</fullName>
    </submittedName>
</protein>
<evidence type="ECO:0000313" key="4">
    <source>
        <dbReference type="EMBL" id="RJG22757.1"/>
    </source>
</evidence>
<keyword evidence="2" id="KW-0326">Glycosidase</keyword>
<dbReference type="Proteomes" id="UP000266177">
    <property type="component" value="Unassembled WGS sequence"/>
</dbReference>
<comment type="caution">
    <text evidence="4">The sequence shown here is derived from an EMBL/GenBank/DDBJ whole genome shotgun (WGS) entry which is preliminary data.</text>
</comment>
<dbReference type="GO" id="GO:0045437">
    <property type="term" value="F:uridine nucleosidase activity"/>
    <property type="evidence" value="ECO:0007669"/>
    <property type="project" value="UniProtKB-ARBA"/>
</dbReference>
<dbReference type="Gene3D" id="3.90.245.10">
    <property type="entry name" value="Ribonucleoside hydrolase-like"/>
    <property type="match status" value="1"/>
</dbReference>
<dbReference type="Pfam" id="PF01156">
    <property type="entry name" value="IU_nuc_hydro"/>
    <property type="match status" value="1"/>
</dbReference>
<sequence length="314" mass="34266">MAEGMKKKIILDCDPGHDDAIAIMLAAKHPIFDLLAITIVAGNQTLEKTARNAVNICSYLDISDVPIAAGMAEPMIRKQVIADAIHGETGLDGPSFGEPTLELDTRHAVDLIIELLMNSEGDITLVPTGPLTNIGMAIRREPRIVPKINEIVLMGGAYQLGNVTPAAEFNIYADPDAAHVVVTCGRPIVMIGLDLTRQALVVNSMRDRIASLNNKASKLFVDIMSWVGVRQKEIYGWEGPPLHDPTTLIYLVDPSIIQTKPMHVAVELRSEACYGRTLCDYFGITGEKPNAEVAVKLDFAKFEDAVYETLKLYS</sequence>
<name>A0A3A3GXE7_PANTH</name>
<dbReference type="InterPro" id="IPR036452">
    <property type="entry name" value="Ribo_hydro-like"/>
</dbReference>
<dbReference type="InterPro" id="IPR001910">
    <property type="entry name" value="Inosine/uridine_hydrolase_dom"/>
</dbReference>
<accession>A0A3A3GXE7</accession>
<dbReference type="SUPFAM" id="SSF53590">
    <property type="entry name" value="Nucleoside hydrolase"/>
    <property type="match status" value="1"/>
</dbReference>
<dbReference type="GO" id="GO:0005829">
    <property type="term" value="C:cytosol"/>
    <property type="evidence" value="ECO:0007669"/>
    <property type="project" value="TreeGrafter"/>
</dbReference>
<dbReference type="PROSITE" id="PS01247">
    <property type="entry name" value="IUNH"/>
    <property type="match status" value="1"/>
</dbReference>
<dbReference type="GO" id="GO:0008477">
    <property type="term" value="F:purine nucleosidase activity"/>
    <property type="evidence" value="ECO:0007669"/>
    <property type="project" value="TreeGrafter"/>
</dbReference>